<protein>
    <submittedName>
        <fullName evidence="8">Uncharacterized protein</fullName>
    </submittedName>
</protein>
<dbReference type="PANTHER" id="PTHR31376">
    <property type="entry name" value="OS09G0467300 PROTEIN-RELATED"/>
    <property type="match status" value="1"/>
</dbReference>
<keyword evidence="4 7" id="KW-0812">Transmembrane</keyword>
<comment type="similarity">
    <text evidence="2">Belongs to the purine permeases (TC 2.A.7.14) family.</text>
</comment>
<sequence>MEEKIKGLLHRVLMSQICDGFCYDISGCSLYGFVLPLVELAYKKTEQAMTYSLVLEIQFVIGTLASLFNIVGMIINNDFKTSAASFAQLKSLFLSNLERCFALGWLKGFFWILCLLVNNLLDSKAIKIGLNLLPVFVCGNLSLDTNNLIKDDEAVVHGMEHQDSVFFSVHFADCSSVH</sequence>
<organism evidence="8 9">
    <name type="scientific">Crotalaria pallida</name>
    <name type="common">Smooth rattlebox</name>
    <name type="synonym">Crotalaria striata</name>
    <dbReference type="NCBI Taxonomy" id="3830"/>
    <lineage>
        <taxon>Eukaryota</taxon>
        <taxon>Viridiplantae</taxon>
        <taxon>Streptophyta</taxon>
        <taxon>Embryophyta</taxon>
        <taxon>Tracheophyta</taxon>
        <taxon>Spermatophyta</taxon>
        <taxon>Magnoliopsida</taxon>
        <taxon>eudicotyledons</taxon>
        <taxon>Gunneridae</taxon>
        <taxon>Pentapetalae</taxon>
        <taxon>rosids</taxon>
        <taxon>fabids</taxon>
        <taxon>Fabales</taxon>
        <taxon>Fabaceae</taxon>
        <taxon>Papilionoideae</taxon>
        <taxon>50 kb inversion clade</taxon>
        <taxon>genistoids sensu lato</taxon>
        <taxon>core genistoids</taxon>
        <taxon>Crotalarieae</taxon>
        <taxon>Crotalaria</taxon>
    </lineage>
</organism>
<dbReference type="GO" id="GO:0016020">
    <property type="term" value="C:membrane"/>
    <property type="evidence" value="ECO:0007669"/>
    <property type="project" value="UniProtKB-SubCell"/>
</dbReference>
<dbReference type="GO" id="GO:0005345">
    <property type="term" value="F:purine nucleobase transmembrane transporter activity"/>
    <property type="evidence" value="ECO:0007669"/>
    <property type="project" value="UniProtKB-ARBA"/>
</dbReference>
<feature type="transmembrane region" description="Helical" evidence="7">
    <location>
        <begin position="53"/>
        <end position="75"/>
    </location>
</feature>
<accession>A0AAN9HSX8</accession>
<keyword evidence="6 7" id="KW-0472">Membrane</keyword>
<evidence type="ECO:0000313" key="8">
    <source>
        <dbReference type="EMBL" id="KAK7244218.1"/>
    </source>
</evidence>
<dbReference type="Proteomes" id="UP001372338">
    <property type="component" value="Unassembled WGS sequence"/>
</dbReference>
<evidence type="ECO:0000256" key="7">
    <source>
        <dbReference type="SAM" id="Phobius"/>
    </source>
</evidence>
<gene>
    <name evidence="8" type="ORF">RIF29_39037</name>
</gene>
<dbReference type="Pfam" id="PF16913">
    <property type="entry name" value="PUNUT"/>
    <property type="match status" value="1"/>
</dbReference>
<feature type="transmembrane region" description="Helical" evidence="7">
    <location>
        <begin position="102"/>
        <end position="121"/>
    </location>
</feature>
<dbReference type="EMBL" id="JAYWIO010000008">
    <property type="protein sequence ID" value="KAK7244218.1"/>
    <property type="molecule type" value="Genomic_DNA"/>
</dbReference>
<evidence type="ECO:0000256" key="6">
    <source>
        <dbReference type="ARBA" id="ARBA00023136"/>
    </source>
</evidence>
<evidence type="ECO:0000256" key="2">
    <source>
        <dbReference type="ARBA" id="ARBA00006213"/>
    </source>
</evidence>
<evidence type="ECO:0000256" key="1">
    <source>
        <dbReference type="ARBA" id="ARBA00004370"/>
    </source>
</evidence>
<keyword evidence="3" id="KW-0813">Transport</keyword>
<evidence type="ECO:0000256" key="4">
    <source>
        <dbReference type="ARBA" id="ARBA00022692"/>
    </source>
</evidence>
<reference evidence="8 9" key="1">
    <citation type="submission" date="2024-01" db="EMBL/GenBank/DDBJ databases">
        <title>The genomes of 5 underutilized Papilionoideae crops provide insights into root nodulation and disease resistanc.</title>
        <authorList>
            <person name="Yuan L."/>
        </authorList>
    </citation>
    <scope>NUCLEOTIDE SEQUENCE [LARGE SCALE GENOMIC DNA]</scope>
    <source>
        <strain evidence="8">ZHUSHIDOU_FW_LH</strain>
        <tissue evidence="8">Leaf</tissue>
    </source>
</reference>
<dbReference type="InterPro" id="IPR030182">
    <property type="entry name" value="PUP_plant"/>
</dbReference>
<comment type="subcellular location">
    <subcellularLocation>
        <location evidence="1">Membrane</location>
    </subcellularLocation>
</comment>
<evidence type="ECO:0000256" key="5">
    <source>
        <dbReference type="ARBA" id="ARBA00022989"/>
    </source>
</evidence>
<dbReference type="AlphaFoldDB" id="A0AAN9HSX8"/>
<comment type="caution">
    <text evidence="8">The sequence shown here is derived from an EMBL/GenBank/DDBJ whole genome shotgun (WGS) entry which is preliminary data.</text>
</comment>
<proteinExistence type="inferred from homology"/>
<evidence type="ECO:0000313" key="9">
    <source>
        <dbReference type="Proteomes" id="UP001372338"/>
    </source>
</evidence>
<dbReference type="PANTHER" id="PTHR31376:SF105">
    <property type="entry name" value="PURINE PERMEASE-RELATED"/>
    <property type="match status" value="1"/>
</dbReference>
<evidence type="ECO:0000256" key="3">
    <source>
        <dbReference type="ARBA" id="ARBA00022448"/>
    </source>
</evidence>
<keyword evidence="5 7" id="KW-1133">Transmembrane helix</keyword>
<dbReference type="GO" id="GO:0015211">
    <property type="term" value="F:purine nucleoside transmembrane transporter activity"/>
    <property type="evidence" value="ECO:0007669"/>
    <property type="project" value="InterPro"/>
</dbReference>
<keyword evidence="9" id="KW-1185">Reference proteome</keyword>
<name>A0AAN9HSX8_CROPI</name>